<dbReference type="SUPFAM" id="SSF89155">
    <property type="entry name" value="TorD-like"/>
    <property type="match status" value="1"/>
</dbReference>
<sequence length="217" mass="25324">MSVSILDMLNVRHAAYDIFADLFLYKFKEEEYNELLGKLSLVQEKLGKYLMETGVDVSEILRAFKEAKRSDYLIEYSTLFMTGLGVKPLIPVESKRIFSLMGEKVALFKYNDVVRFMKSRGLVPKIVTQFSVEIDHVSSILGFMAYLVEEEFNLRVNGRDAYKTVQDQKNFAITHIFSWIPDWASDVVNDQRARIFKVVCTQLQEWLKFDRDFLGER</sequence>
<dbReference type="Proteomes" id="UP000003980">
    <property type="component" value="Unassembled WGS sequence"/>
</dbReference>
<dbReference type="Pfam" id="PF02613">
    <property type="entry name" value="Nitrate_red_del"/>
    <property type="match status" value="1"/>
</dbReference>
<dbReference type="AlphaFoldDB" id="H2C2Q9"/>
<dbReference type="PANTHER" id="PTHR34227:SF1">
    <property type="entry name" value="DIMETHYL SULFOXIDE REDUCTASE CHAPERONE-RELATED"/>
    <property type="match status" value="1"/>
</dbReference>
<gene>
    <name evidence="2" type="ORF">MetMK1DRAFT_00010330</name>
</gene>
<keyword evidence="3" id="KW-1185">Reference proteome</keyword>
<evidence type="ECO:0000256" key="1">
    <source>
        <dbReference type="ARBA" id="ARBA00023186"/>
    </source>
</evidence>
<dbReference type="eggNOG" id="arCOG01505">
    <property type="taxonomic scope" value="Archaea"/>
</dbReference>
<dbReference type="STRING" id="671065.MetMK1DRAFT_00010330"/>
<protein>
    <submittedName>
        <fullName evidence="2">Putative component of anaerobic dehydrogenase</fullName>
    </submittedName>
</protein>
<dbReference type="Gene3D" id="1.10.3480.10">
    <property type="entry name" value="TorD-like"/>
    <property type="match status" value="1"/>
</dbReference>
<dbReference type="EMBL" id="JH597761">
    <property type="protein sequence ID" value="EHP70530.1"/>
    <property type="molecule type" value="Genomic_DNA"/>
</dbReference>
<keyword evidence="1" id="KW-0143">Chaperone</keyword>
<organism evidence="2 3">
    <name type="scientific">Metallosphaera yellowstonensis MK1</name>
    <dbReference type="NCBI Taxonomy" id="671065"/>
    <lineage>
        <taxon>Archaea</taxon>
        <taxon>Thermoproteota</taxon>
        <taxon>Thermoprotei</taxon>
        <taxon>Sulfolobales</taxon>
        <taxon>Sulfolobaceae</taxon>
        <taxon>Metallosphaera</taxon>
    </lineage>
</organism>
<dbReference type="PANTHER" id="PTHR34227">
    <property type="entry name" value="CHAPERONE PROTEIN YCDY"/>
    <property type="match status" value="1"/>
</dbReference>
<evidence type="ECO:0000313" key="2">
    <source>
        <dbReference type="EMBL" id="EHP70530.1"/>
    </source>
</evidence>
<dbReference type="RefSeq" id="WP_009071283.1">
    <property type="nucleotide sequence ID" value="NZ_JH597761.1"/>
</dbReference>
<dbReference type="InterPro" id="IPR020945">
    <property type="entry name" value="DMSO/NO3_reduct_chaperone"/>
</dbReference>
<reference evidence="2 3" key="1">
    <citation type="submission" date="2012-01" db="EMBL/GenBank/DDBJ databases">
        <title>Improved High-Quality Draft sequence of Metallosphaera yellowstonensis MK1.</title>
        <authorList>
            <consortium name="US DOE Joint Genome Institute"/>
            <person name="Lucas S."/>
            <person name="Han J."/>
            <person name="Cheng J.-F."/>
            <person name="Goodwin L."/>
            <person name="Pitluck S."/>
            <person name="Peters L."/>
            <person name="Teshima H."/>
            <person name="Detter J.C."/>
            <person name="Han C."/>
            <person name="Tapia R."/>
            <person name="Land M."/>
            <person name="Hauser L."/>
            <person name="Kyrpides N."/>
            <person name="Kozubal M."/>
            <person name="Macur R.E."/>
            <person name="Jay Z."/>
            <person name="Inskeep W."/>
            <person name="Woyke T."/>
        </authorList>
    </citation>
    <scope>NUCLEOTIDE SEQUENCE [LARGE SCALE GENOMIC DNA]</scope>
    <source>
        <strain evidence="2 3">MK1</strain>
    </source>
</reference>
<proteinExistence type="predicted"/>
<dbReference type="InterPro" id="IPR050289">
    <property type="entry name" value="TorD/DmsD_chaperones"/>
</dbReference>
<name>H2C2Q9_9CREN</name>
<dbReference type="OrthoDB" id="320758at2157"/>
<dbReference type="HOGENOM" id="CLU_1187825_0_0_2"/>
<evidence type="ECO:0000313" key="3">
    <source>
        <dbReference type="Proteomes" id="UP000003980"/>
    </source>
</evidence>
<dbReference type="InterPro" id="IPR036411">
    <property type="entry name" value="TorD-like_sf"/>
</dbReference>
<accession>H2C2Q9</accession>